<organism evidence="3 4">
    <name type="scientific">Polyplosphaeria fusca</name>
    <dbReference type="NCBI Taxonomy" id="682080"/>
    <lineage>
        <taxon>Eukaryota</taxon>
        <taxon>Fungi</taxon>
        <taxon>Dikarya</taxon>
        <taxon>Ascomycota</taxon>
        <taxon>Pezizomycotina</taxon>
        <taxon>Dothideomycetes</taxon>
        <taxon>Pleosporomycetidae</taxon>
        <taxon>Pleosporales</taxon>
        <taxon>Tetraplosphaeriaceae</taxon>
        <taxon>Polyplosphaeria</taxon>
    </lineage>
</organism>
<evidence type="ECO:0000313" key="3">
    <source>
        <dbReference type="EMBL" id="KAF2734818.1"/>
    </source>
</evidence>
<evidence type="ECO:0000313" key="4">
    <source>
        <dbReference type="Proteomes" id="UP000799444"/>
    </source>
</evidence>
<keyword evidence="2" id="KW-1133">Transmembrane helix</keyword>
<accession>A0A9P4V348</accession>
<evidence type="ECO:0000256" key="2">
    <source>
        <dbReference type="SAM" id="Phobius"/>
    </source>
</evidence>
<dbReference type="AlphaFoldDB" id="A0A9P4V348"/>
<proteinExistence type="predicted"/>
<dbReference type="Proteomes" id="UP000799444">
    <property type="component" value="Unassembled WGS sequence"/>
</dbReference>
<name>A0A9P4V348_9PLEO</name>
<sequence length="699" mass="79871">MADDDALSLHTIAEDADMYAAQEQAPEVPVQSFMPYRDEPDSVAADPLVPYRDDPHAPPSDEPQSPAVPSRQEGRIFKILQGVGKVWAYLGLATSVLVIIVIIVLLLVAFLVGKGKHYNGPKDRFWKVSGSSDYRLELAKLYPPLEDGASEHCQKTWEKSASAMRCHRMILSAAWDNGDPVEIEREYANPYAYQSLICQSQCKRSIESLRIYYACSRRTDRFNMTDYSGYLDRDKVEEGPVHVYQRLLARYDRFCAKPPTKSASEWGTCAADMWMRWGVADGFRQDNMNSLKQFVQATAEKKVLPAKTRRGTITLADGTKETYKVAVPERRVGPGLGDTDCGFCTLDWLERKMRSFEYGQMLDPMDKSPISLPAFDKQLQHALARCGLNGSNTVIGRVHDRWRQLGLWCNTTPCYPNFPIPHESTYSILHGLDANDALLRSLRDWIGRQRKGSVVGRALQVLHDAFLAMPCSPWMSVKTHLTQYVIPSQNVISHLCSDECRNPIDRLQAQHGALLTQAQGESKWTNGESEAGIFWAWDQSREVLEQVCKRTNPRDVVRQWTSFCAPGYAALHRAEWIFAKEPPPKSEVLSAFAERIDAFFDWDEKYGGKKDKEEGWEDWRPRQLAQSACNTCAGELLVGHHLDWKDRVDEFLDDDDIDGHEYVRVAKKYIRFCWEASGREYSEQIWQMYWEKMGLNRYD</sequence>
<protein>
    <submittedName>
        <fullName evidence="3">Uncharacterized protein</fullName>
    </submittedName>
</protein>
<keyword evidence="2" id="KW-0812">Transmembrane</keyword>
<comment type="caution">
    <text evidence="3">The sequence shown here is derived from an EMBL/GenBank/DDBJ whole genome shotgun (WGS) entry which is preliminary data.</text>
</comment>
<reference evidence="3" key="1">
    <citation type="journal article" date="2020" name="Stud. Mycol.">
        <title>101 Dothideomycetes genomes: a test case for predicting lifestyles and emergence of pathogens.</title>
        <authorList>
            <person name="Haridas S."/>
            <person name="Albert R."/>
            <person name="Binder M."/>
            <person name="Bloem J."/>
            <person name="Labutti K."/>
            <person name="Salamov A."/>
            <person name="Andreopoulos B."/>
            <person name="Baker S."/>
            <person name="Barry K."/>
            <person name="Bills G."/>
            <person name="Bluhm B."/>
            <person name="Cannon C."/>
            <person name="Castanera R."/>
            <person name="Culley D."/>
            <person name="Daum C."/>
            <person name="Ezra D."/>
            <person name="Gonzalez J."/>
            <person name="Henrissat B."/>
            <person name="Kuo A."/>
            <person name="Liang C."/>
            <person name="Lipzen A."/>
            <person name="Lutzoni F."/>
            <person name="Magnuson J."/>
            <person name="Mondo S."/>
            <person name="Nolan M."/>
            <person name="Ohm R."/>
            <person name="Pangilinan J."/>
            <person name="Park H.-J."/>
            <person name="Ramirez L."/>
            <person name="Alfaro M."/>
            <person name="Sun H."/>
            <person name="Tritt A."/>
            <person name="Yoshinaga Y."/>
            <person name="Zwiers L.-H."/>
            <person name="Turgeon B."/>
            <person name="Goodwin S."/>
            <person name="Spatafora J."/>
            <person name="Crous P."/>
            <person name="Grigoriev I."/>
        </authorList>
    </citation>
    <scope>NUCLEOTIDE SEQUENCE</scope>
    <source>
        <strain evidence="3">CBS 125425</strain>
    </source>
</reference>
<gene>
    <name evidence="3" type="ORF">EJ04DRAFT_576650</name>
</gene>
<keyword evidence="4" id="KW-1185">Reference proteome</keyword>
<dbReference type="OrthoDB" id="5128805at2759"/>
<keyword evidence="2" id="KW-0472">Membrane</keyword>
<dbReference type="EMBL" id="ML996143">
    <property type="protein sequence ID" value="KAF2734818.1"/>
    <property type="molecule type" value="Genomic_DNA"/>
</dbReference>
<feature type="transmembrane region" description="Helical" evidence="2">
    <location>
        <begin position="86"/>
        <end position="112"/>
    </location>
</feature>
<evidence type="ECO:0000256" key="1">
    <source>
        <dbReference type="SAM" id="MobiDB-lite"/>
    </source>
</evidence>
<feature type="region of interest" description="Disordered" evidence="1">
    <location>
        <begin position="23"/>
        <end position="70"/>
    </location>
</feature>